<dbReference type="Pfam" id="PF01532">
    <property type="entry name" value="Glyco_hydro_47"/>
    <property type="match status" value="1"/>
</dbReference>
<keyword evidence="3" id="KW-0256">Endoplasmic reticulum</keyword>
<gene>
    <name evidence="5" type="ORF">GCM10009760_57250</name>
</gene>
<dbReference type="Proteomes" id="UP001422759">
    <property type="component" value="Unassembled WGS sequence"/>
</dbReference>
<dbReference type="InterPro" id="IPR012341">
    <property type="entry name" value="6hp_glycosidase-like_sf"/>
</dbReference>
<dbReference type="SUPFAM" id="SSF48225">
    <property type="entry name" value="Seven-hairpin glycosidases"/>
    <property type="match status" value="1"/>
</dbReference>
<evidence type="ECO:0000313" key="6">
    <source>
        <dbReference type="Proteomes" id="UP001422759"/>
    </source>
</evidence>
<comment type="similarity">
    <text evidence="2">Belongs to the glycosyl hydrolase 47 family.</text>
</comment>
<evidence type="ECO:0000256" key="1">
    <source>
        <dbReference type="ARBA" id="ARBA00004240"/>
    </source>
</evidence>
<dbReference type="PRINTS" id="PR00747">
    <property type="entry name" value="GLYHDRLASE47"/>
</dbReference>
<keyword evidence="4" id="KW-0325">Glycoprotein</keyword>
<sequence>MAAAGTAAGRPALAADLPADAAVAQQVKDEFRHGWEGYKRAAWGYDEVRPVSGTRHDFFASGHTFGLSIVEALDTLWLMELDDEVKPAADWIEAHFDPAVDADIQVFEAVIRLVGGLLAGYLCTGRPALLARCRELADRLLPAFTKSPTGLPYRYVNLRTGAVSGSVSPLAEIGTNLPEFGLLSRLTGDGKYLDAAKRAAREVVARRSSLDLLGTSLDVESGRWADTTSCAPNPPVDSFYEYLWVGSDLLGDGELRSWYRLLAAAVAKYQLEEQGGHYWYRQVDFATGEVLGREQSELGSFYAGLLGKAGDLPSARVYYRSWTALMQRAPVLPERFDFLTGQVLDARNELRPEYANSAFDLWRLTGSAEYKQTAYQYFQGLRWGLKVPGGYTIATDVSTSPIRLGDLTPGYWFAENLKYLYLMFAAAPRFDYRTGLLSTEGKLLRGANRT</sequence>
<accession>A0ABN3A8Q6</accession>
<dbReference type="PANTHER" id="PTHR45679">
    <property type="entry name" value="ER DEGRADATION-ENHANCING ALPHA-MANNOSIDASE-LIKE PROTEIN 2"/>
    <property type="match status" value="1"/>
</dbReference>
<reference evidence="5 6" key="1">
    <citation type="journal article" date="2019" name="Int. J. Syst. Evol. Microbiol.">
        <title>The Global Catalogue of Microorganisms (GCM) 10K type strain sequencing project: providing services to taxonomists for standard genome sequencing and annotation.</title>
        <authorList>
            <consortium name="The Broad Institute Genomics Platform"/>
            <consortium name="The Broad Institute Genome Sequencing Center for Infectious Disease"/>
            <person name="Wu L."/>
            <person name="Ma J."/>
        </authorList>
    </citation>
    <scope>NUCLEOTIDE SEQUENCE [LARGE SCALE GENOMIC DNA]</scope>
    <source>
        <strain evidence="5 6">JCM 14560</strain>
    </source>
</reference>
<name>A0ABN3A8Q6_9ACTN</name>
<keyword evidence="6" id="KW-1185">Reference proteome</keyword>
<evidence type="ECO:0000256" key="4">
    <source>
        <dbReference type="ARBA" id="ARBA00023180"/>
    </source>
</evidence>
<dbReference type="InterPro" id="IPR001382">
    <property type="entry name" value="Glyco_hydro_47"/>
</dbReference>
<evidence type="ECO:0000256" key="3">
    <source>
        <dbReference type="ARBA" id="ARBA00022824"/>
    </source>
</evidence>
<organism evidence="5 6">
    <name type="scientific">Kitasatospora kazusensis</name>
    <dbReference type="NCBI Taxonomy" id="407974"/>
    <lineage>
        <taxon>Bacteria</taxon>
        <taxon>Bacillati</taxon>
        <taxon>Actinomycetota</taxon>
        <taxon>Actinomycetes</taxon>
        <taxon>Kitasatosporales</taxon>
        <taxon>Streptomycetaceae</taxon>
        <taxon>Kitasatospora</taxon>
    </lineage>
</organism>
<dbReference type="PANTHER" id="PTHR45679:SF5">
    <property type="entry name" value="ER DEGRADATION-ENHANCING ALPHA-MANNOSIDASE-LIKE PROTEIN 1"/>
    <property type="match status" value="1"/>
</dbReference>
<comment type="subcellular location">
    <subcellularLocation>
        <location evidence="1">Endoplasmic reticulum</location>
    </subcellularLocation>
</comment>
<dbReference type="Gene3D" id="1.50.10.10">
    <property type="match status" value="1"/>
</dbReference>
<proteinExistence type="inferred from homology"/>
<protein>
    <recommendedName>
        <fullName evidence="7">Glycoside hydrolase family 47 protein</fullName>
    </recommendedName>
</protein>
<evidence type="ECO:0008006" key="7">
    <source>
        <dbReference type="Google" id="ProtNLM"/>
    </source>
</evidence>
<evidence type="ECO:0000256" key="2">
    <source>
        <dbReference type="ARBA" id="ARBA00007658"/>
    </source>
</evidence>
<comment type="caution">
    <text evidence="5">The sequence shown here is derived from an EMBL/GenBank/DDBJ whole genome shotgun (WGS) entry which is preliminary data.</text>
</comment>
<dbReference type="InterPro" id="IPR044674">
    <property type="entry name" value="EDEM1/2/3"/>
</dbReference>
<dbReference type="InterPro" id="IPR036026">
    <property type="entry name" value="Seven-hairpin_glycosidases"/>
</dbReference>
<evidence type="ECO:0000313" key="5">
    <source>
        <dbReference type="EMBL" id="GAA2156354.1"/>
    </source>
</evidence>
<dbReference type="EMBL" id="BAAANT010000051">
    <property type="protein sequence ID" value="GAA2156354.1"/>
    <property type="molecule type" value="Genomic_DNA"/>
</dbReference>